<organism evidence="3 4">
    <name type="scientific">Paenibacillus contaminans</name>
    <dbReference type="NCBI Taxonomy" id="450362"/>
    <lineage>
        <taxon>Bacteria</taxon>
        <taxon>Bacillati</taxon>
        <taxon>Bacillota</taxon>
        <taxon>Bacilli</taxon>
        <taxon>Bacillales</taxon>
        <taxon>Paenibacillaceae</taxon>
        <taxon>Paenibacillus</taxon>
    </lineage>
</organism>
<dbReference type="InterPro" id="IPR036291">
    <property type="entry name" value="NAD(P)-bd_dom_sf"/>
</dbReference>
<feature type="domain" description="GFO/IDH/MocA-like oxidoreductase" evidence="2">
    <location>
        <begin position="129"/>
        <end position="251"/>
    </location>
</feature>
<evidence type="ECO:0000313" key="3">
    <source>
        <dbReference type="EMBL" id="RAV22125.1"/>
    </source>
</evidence>
<dbReference type="SUPFAM" id="SSF51735">
    <property type="entry name" value="NAD(P)-binding Rossmann-fold domains"/>
    <property type="match status" value="1"/>
</dbReference>
<sequence>MIRFAIVGCGHIARKHAEAILTEQGAMLDAVCDTNRINLSDFSSKYGARPFSDYDELLRDPYIDVISICTPSGLHAPLAVKAAVAGKHVIVEKPIALTLEDADAMIEACKANEVKLAVVHPNRFRPAVLEMRKALEEGKFGKLSHMNATLRWNRNQAYYDQAAWRGTKAFDGGVLMNQAIHNMDLLLWLGGKVESVQAYTATRLRTMETEDVAVGIVRFTGGALGVIEAAATVYPNNLEESISVFGEKGTAVIGGQTANWIKHWRFEGMDEVECQQTIAKVASNPFGTPGHQLIVRDMIEAIEQDREPIVTGKDGRDALELVLALYRNADGRALFEERMNVRV</sequence>
<proteinExistence type="predicted"/>
<accession>A0A329MQE0</accession>
<comment type="caution">
    <text evidence="3">The sequence shown here is derived from an EMBL/GenBank/DDBJ whole genome shotgun (WGS) entry which is preliminary data.</text>
</comment>
<dbReference type="Gene3D" id="3.30.360.10">
    <property type="entry name" value="Dihydrodipicolinate Reductase, domain 2"/>
    <property type="match status" value="1"/>
</dbReference>
<reference evidence="3 4" key="1">
    <citation type="journal article" date="2009" name="Int. J. Syst. Evol. Microbiol.">
        <title>Paenibacillus contaminans sp. nov., isolated from a contaminated laboratory plate.</title>
        <authorList>
            <person name="Chou J.H."/>
            <person name="Lee J.H."/>
            <person name="Lin M.C."/>
            <person name="Chang P.S."/>
            <person name="Arun A.B."/>
            <person name="Young C.C."/>
            <person name="Chen W.M."/>
        </authorList>
    </citation>
    <scope>NUCLEOTIDE SEQUENCE [LARGE SCALE GENOMIC DNA]</scope>
    <source>
        <strain evidence="3 4">CKOBP-6</strain>
    </source>
</reference>
<dbReference type="InterPro" id="IPR052515">
    <property type="entry name" value="Gfo/Idh/MocA_Oxidoreductase"/>
</dbReference>
<gene>
    <name evidence="3" type="ORF">DQG23_08815</name>
</gene>
<dbReference type="InterPro" id="IPR055170">
    <property type="entry name" value="GFO_IDH_MocA-like_dom"/>
</dbReference>
<keyword evidence="4" id="KW-1185">Reference proteome</keyword>
<dbReference type="PANTHER" id="PTHR43249:SF1">
    <property type="entry name" value="D-GLUCOSIDE 3-DEHYDROGENASE"/>
    <property type="match status" value="1"/>
</dbReference>
<evidence type="ECO:0000259" key="2">
    <source>
        <dbReference type="Pfam" id="PF22725"/>
    </source>
</evidence>
<dbReference type="OrthoDB" id="9815825at2"/>
<dbReference type="RefSeq" id="WP_113030434.1">
    <property type="nucleotide sequence ID" value="NZ_QMFB01000003.1"/>
</dbReference>
<dbReference type="Pfam" id="PF22725">
    <property type="entry name" value="GFO_IDH_MocA_C3"/>
    <property type="match status" value="1"/>
</dbReference>
<dbReference type="InterPro" id="IPR000683">
    <property type="entry name" value="Gfo/Idh/MocA-like_OxRdtase_N"/>
</dbReference>
<dbReference type="AlphaFoldDB" id="A0A329MQE0"/>
<name>A0A329MQE0_9BACL</name>
<evidence type="ECO:0000259" key="1">
    <source>
        <dbReference type="Pfam" id="PF01408"/>
    </source>
</evidence>
<evidence type="ECO:0000313" key="4">
    <source>
        <dbReference type="Proteomes" id="UP000250369"/>
    </source>
</evidence>
<dbReference type="SUPFAM" id="SSF55347">
    <property type="entry name" value="Glyceraldehyde-3-phosphate dehydrogenase-like, C-terminal domain"/>
    <property type="match status" value="1"/>
</dbReference>
<dbReference type="Gene3D" id="3.40.50.720">
    <property type="entry name" value="NAD(P)-binding Rossmann-like Domain"/>
    <property type="match status" value="1"/>
</dbReference>
<dbReference type="PANTHER" id="PTHR43249">
    <property type="entry name" value="UDP-N-ACETYL-2-AMINO-2-DEOXY-D-GLUCURONATE OXIDASE"/>
    <property type="match status" value="1"/>
</dbReference>
<dbReference type="Proteomes" id="UP000250369">
    <property type="component" value="Unassembled WGS sequence"/>
</dbReference>
<dbReference type="EMBL" id="QMFB01000003">
    <property type="protein sequence ID" value="RAV22125.1"/>
    <property type="molecule type" value="Genomic_DNA"/>
</dbReference>
<dbReference type="GO" id="GO:0000166">
    <property type="term" value="F:nucleotide binding"/>
    <property type="evidence" value="ECO:0007669"/>
    <property type="project" value="InterPro"/>
</dbReference>
<feature type="domain" description="Gfo/Idh/MocA-like oxidoreductase N-terminal" evidence="1">
    <location>
        <begin position="2"/>
        <end position="119"/>
    </location>
</feature>
<protein>
    <submittedName>
        <fullName evidence="3">Gfo/Idh/MocA family oxidoreductase</fullName>
    </submittedName>
</protein>
<dbReference type="Pfam" id="PF01408">
    <property type="entry name" value="GFO_IDH_MocA"/>
    <property type="match status" value="1"/>
</dbReference>